<reference evidence="3 4" key="1">
    <citation type="submission" date="2019-01" db="EMBL/GenBank/DDBJ databases">
        <title>Nocardioides guangzhouensis sp. nov., an actinobacterium isolated from soil.</title>
        <authorList>
            <person name="Fu Y."/>
            <person name="Cai Y."/>
            <person name="Lin Z."/>
            <person name="Chen P."/>
        </authorList>
    </citation>
    <scope>NUCLEOTIDE SEQUENCE [LARGE SCALE GENOMIC DNA]</scope>
    <source>
        <strain evidence="3 4">130</strain>
    </source>
</reference>
<accession>A0A4Q4ZJ73</accession>
<gene>
    <name evidence="3" type="ORF">EKO23_03685</name>
</gene>
<dbReference type="Pfam" id="PF14012">
    <property type="entry name" value="DUF4229"/>
    <property type="match status" value="1"/>
</dbReference>
<evidence type="ECO:0000313" key="3">
    <source>
        <dbReference type="EMBL" id="RYP87965.1"/>
    </source>
</evidence>
<keyword evidence="2" id="KW-0812">Transmembrane</keyword>
<dbReference type="EMBL" id="SDKM01000004">
    <property type="protein sequence ID" value="RYP87965.1"/>
    <property type="molecule type" value="Genomic_DNA"/>
</dbReference>
<evidence type="ECO:0000256" key="1">
    <source>
        <dbReference type="SAM" id="MobiDB-lite"/>
    </source>
</evidence>
<dbReference type="Proteomes" id="UP000295198">
    <property type="component" value="Unassembled WGS sequence"/>
</dbReference>
<dbReference type="AlphaFoldDB" id="A0A4Q4ZJ73"/>
<sequence>MKEFLVYTALRIALFAGAFGIVVGVWGLFTDSVPVLWAVVLAFIVSGIASYFLLNGARERFARKVQTRAARASAKFEERKAREDVDEPADGTVDRTGESPS</sequence>
<evidence type="ECO:0000256" key="2">
    <source>
        <dbReference type="SAM" id="Phobius"/>
    </source>
</evidence>
<comment type="caution">
    <text evidence="3">The sequence shown here is derived from an EMBL/GenBank/DDBJ whole genome shotgun (WGS) entry which is preliminary data.</text>
</comment>
<feature type="transmembrane region" description="Helical" evidence="2">
    <location>
        <begin position="35"/>
        <end position="54"/>
    </location>
</feature>
<organism evidence="3 4">
    <name type="scientific">Nocardioides guangzhouensis</name>
    <dbReference type="NCBI Taxonomy" id="2497878"/>
    <lineage>
        <taxon>Bacteria</taxon>
        <taxon>Bacillati</taxon>
        <taxon>Actinomycetota</taxon>
        <taxon>Actinomycetes</taxon>
        <taxon>Propionibacteriales</taxon>
        <taxon>Nocardioidaceae</taxon>
        <taxon>Nocardioides</taxon>
    </lineage>
</organism>
<name>A0A4Q4ZJ73_9ACTN</name>
<dbReference type="OrthoDB" id="3830292at2"/>
<feature type="transmembrane region" description="Helical" evidence="2">
    <location>
        <begin position="12"/>
        <end position="29"/>
    </location>
</feature>
<keyword evidence="2" id="KW-1133">Transmembrane helix</keyword>
<evidence type="ECO:0000313" key="4">
    <source>
        <dbReference type="Proteomes" id="UP000295198"/>
    </source>
</evidence>
<feature type="compositionally biased region" description="Basic and acidic residues" evidence="1">
    <location>
        <begin position="92"/>
        <end position="101"/>
    </location>
</feature>
<feature type="region of interest" description="Disordered" evidence="1">
    <location>
        <begin position="77"/>
        <end position="101"/>
    </location>
</feature>
<dbReference type="RefSeq" id="WP_134714222.1">
    <property type="nucleotide sequence ID" value="NZ_SDKM01000004.1"/>
</dbReference>
<protein>
    <submittedName>
        <fullName evidence="3">DUF4229 domain-containing protein</fullName>
    </submittedName>
</protein>
<proteinExistence type="predicted"/>
<keyword evidence="2" id="KW-0472">Membrane</keyword>
<dbReference type="InterPro" id="IPR025323">
    <property type="entry name" value="DUF4229"/>
</dbReference>
<keyword evidence="4" id="KW-1185">Reference proteome</keyword>